<feature type="domain" description="EF-hand" evidence="4">
    <location>
        <begin position="70"/>
        <end position="105"/>
    </location>
</feature>
<organism evidence="5 6">
    <name type="scientific">Durusdinium trenchii</name>
    <dbReference type="NCBI Taxonomy" id="1381693"/>
    <lineage>
        <taxon>Eukaryota</taxon>
        <taxon>Sar</taxon>
        <taxon>Alveolata</taxon>
        <taxon>Dinophyceae</taxon>
        <taxon>Suessiales</taxon>
        <taxon>Symbiodiniaceae</taxon>
        <taxon>Durusdinium</taxon>
    </lineage>
</organism>
<evidence type="ECO:0000313" key="6">
    <source>
        <dbReference type="Proteomes" id="UP001642464"/>
    </source>
</evidence>
<dbReference type="Pfam" id="PF13499">
    <property type="entry name" value="EF-hand_7"/>
    <property type="match status" value="1"/>
</dbReference>
<dbReference type="SMART" id="SM00054">
    <property type="entry name" value="EFh"/>
    <property type="match status" value="2"/>
</dbReference>
<feature type="transmembrane region" description="Helical" evidence="3">
    <location>
        <begin position="607"/>
        <end position="627"/>
    </location>
</feature>
<dbReference type="InterPro" id="IPR011992">
    <property type="entry name" value="EF-hand-dom_pair"/>
</dbReference>
<dbReference type="PROSITE" id="PS00018">
    <property type="entry name" value="EF_HAND_1"/>
    <property type="match status" value="2"/>
</dbReference>
<gene>
    <name evidence="5" type="ORF">SCF082_LOCUS2453</name>
</gene>
<evidence type="ECO:0000313" key="5">
    <source>
        <dbReference type="EMBL" id="CAK8990980.1"/>
    </source>
</evidence>
<evidence type="ECO:0000256" key="1">
    <source>
        <dbReference type="ARBA" id="ARBA00022737"/>
    </source>
</evidence>
<keyword evidence="1" id="KW-0677">Repeat</keyword>
<keyword evidence="6" id="KW-1185">Reference proteome</keyword>
<name>A0ABP0HQ29_9DINO</name>
<keyword evidence="3" id="KW-0472">Membrane</keyword>
<dbReference type="PROSITE" id="PS50222">
    <property type="entry name" value="EF_HAND_2"/>
    <property type="match status" value="2"/>
</dbReference>
<keyword evidence="2" id="KW-0106">Calcium</keyword>
<feature type="domain" description="EF-hand" evidence="4">
    <location>
        <begin position="106"/>
        <end position="141"/>
    </location>
</feature>
<dbReference type="InterPro" id="IPR018247">
    <property type="entry name" value="EF_Hand_1_Ca_BS"/>
</dbReference>
<dbReference type="Proteomes" id="UP001642464">
    <property type="component" value="Unassembled WGS sequence"/>
</dbReference>
<keyword evidence="3" id="KW-0812">Transmembrane</keyword>
<dbReference type="PANTHER" id="PTHR46311">
    <property type="entry name" value="CALCIUM-BINDING PROTEIN 8-RELATED"/>
    <property type="match status" value="1"/>
</dbReference>
<feature type="non-terminal residue" evidence="5">
    <location>
        <position position="679"/>
    </location>
</feature>
<dbReference type="InterPro" id="IPR051111">
    <property type="entry name" value="Ca-binding_regulatory"/>
</dbReference>
<dbReference type="InterPro" id="IPR002048">
    <property type="entry name" value="EF_hand_dom"/>
</dbReference>
<dbReference type="CDD" id="cd00051">
    <property type="entry name" value="EFh"/>
    <property type="match status" value="1"/>
</dbReference>
<protein>
    <submittedName>
        <fullName evidence="5">Caltractin (Centrin)</fullName>
    </submittedName>
</protein>
<sequence>MRPTPWRPTTSLDLPRWAPEGYVHETRRQRSHWSLGSGVLAVGIARSAALRRRPLRTFGARGGESRAPEELRSELREVFELADADDNGKISAQELLSALRVLGITTDLSRVRSIVADLDRDGDGEIDFQEFIQVSCSPQSDLLLRAVNRGRFVSRWSALLFEHDDPSTWSVRKWARAARRLEHLTDSDLSRLLDDRLATPSAAVFGGSFVPEDVKPQDLQIPDSWSWVYWPRSGRRARAGHFLQLCLCEAAISVLSWAPTAYLVSRLLRWRLLVLCLKPVLTGRFLKLLFRHKKARRAMLVFLRTDGVERGVVNVLYLDTALVELCRENQETARILAGTVLGRRGMGSFLRRFIVAVPPHLVRRFLQYKATAKLVASVVLKTKAEASAAWAHRRRQELPMAVARACAVPGAELWAMNFCATEGIEIWLAGVLNDPRGAGFAKRLLLQDGFIDKVADFLSFNEARRFVIRLLRQPGVYRFVTWLNRDPEMQKWFARIAKREDVMLFITELLQEPGLDKFIVQLLLRRGNDKALRSMLDFWVHTEGSFASVFGSFSKKPGVDRALARVVISPGFLDGFVFRKFLWQEGLGDLALEAATLVGVRGLMETVLPLAFAVVLAILAFYFQGVFREIDVGTLNLRSLESVLGAAVEEVSLMDLVLPFVAGLSGFSAGSFFRARREE</sequence>
<dbReference type="Gene3D" id="1.10.238.10">
    <property type="entry name" value="EF-hand"/>
    <property type="match status" value="1"/>
</dbReference>
<proteinExistence type="predicted"/>
<dbReference type="PANTHER" id="PTHR46311:SF5">
    <property type="entry name" value="EF-HAND DOMAIN-CONTAINING PROTEIN"/>
    <property type="match status" value="1"/>
</dbReference>
<evidence type="ECO:0000256" key="3">
    <source>
        <dbReference type="SAM" id="Phobius"/>
    </source>
</evidence>
<accession>A0ABP0HQ29</accession>
<reference evidence="5 6" key="1">
    <citation type="submission" date="2024-02" db="EMBL/GenBank/DDBJ databases">
        <authorList>
            <person name="Chen Y."/>
            <person name="Shah S."/>
            <person name="Dougan E. K."/>
            <person name="Thang M."/>
            <person name="Chan C."/>
        </authorList>
    </citation>
    <scope>NUCLEOTIDE SEQUENCE [LARGE SCALE GENOMIC DNA]</scope>
</reference>
<dbReference type="EMBL" id="CAXAMM010001203">
    <property type="protein sequence ID" value="CAK8990980.1"/>
    <property type="molecule type" value="Genomic_DNA"/>
</dbReference>
<keyword evidence="3" id="KW-1133">Transmembrane helix</keyword>
<comment type="caution">
    <text evidence="5">The sequence shown here is derived from an EMBL/GenBank/DDBJ whole genome shotgun (WGS) entry which is preliminary data.</text>
</comment>
<evidence type="ECO:0000256" key="2">
    <source>
        <dbReference type="ARBA" id="ARBA00022837"/>
    </source>
</evidence>
<evidence type="ECO:0000259" key="4">
    <source>
        <dbReference type="PROSITE" id="PS50222"/>
    </source>
</evidence>
<dbReference type="SUPFAM" id="SSF47473">
    <property type="entry name" value="EF-hand"/>
    <property type="match status" value="1"/>
</dbReference>